<proteinExistence type="inferred from homology"/>
<dbReference type="SUPFAM" id="SSF54791">
    <property type="entry name" value="Eukaryotic type KH-domain (KH-domain type I)"/>
    <property type="match status" value="2"/>
</dbReference>
<dbReference type="InterPro" id="IPR013815">
    <property type="entry name" value="ATP_grasp_subdomain_1"/>
</dbReference>
<feature type="chain" id="PRO_5005192870" description="PLD phosphodiesterase domain-containing protein" evidence="7">
    <location>
        <begin position="26"/>
        <end position="1341"/>
    </location>
</feature>
<dbReference type="Gene3D" id="3.30.870.10">
    <property type="entry name" value="Endonuclease Chain A"/>
    <property type="match status" value="1"/>
</dbReference>
<dbReference type="GO" id="GO:0003723">
    <property type="term" value="F:RNA binding"/>
    <property type="evidence" value="ECO:0007669"/>
    <property type="project" value="UniProtKB-UniRule"/>
</dbReference>
<reference evidence="9" key="1">
    <citation type="submission" date="2014-11" db="EMBL/GenBank/DDBJ databases">
        <authorList>
            <person name="Otto D Thomas"/>
            <person name="Naeem Raeece"/>
        </authorList>
    </citation>
    <scope>NUCLEOTIDE SEQUENCE</scope>
</reference>
<dbReference type="SUPFAM" id="SSF56059">
    <property type="entry name" value="Glutathione synthetase ATP-binding domain-like"/>
    <property type="match status" value="1"/>
</dbReference>
<comment type="similarity">
    <text evidence="1">Belongs to the synapsin family.</text>
</comment>
<dbReference type="PRINTS" id="PR01368">
    <property type="entry name" value="SYNAPSIN"/>
</dbReference>
<dbReference type="Gene3D" id="3.40.50.20">
    <property type="match status" value="1"/>
</dbReference>
<dbReference type="InterPro" id="IPR001736">
    <property type="entry name" value="PLipase_D/transphosphatidylase"/>
</dbReference>
<name>A0A0G4ICT4_9ALVE</name>
<dbReference type="InterPro" id="IPR036612">
    <property type="entry name" value="KH_dom_type_1_sf"/>
</dbReference>
<feature type="compositionally biased region" description="Low complexity" evidence="6">
    <location>
        <begin position="904"/>
        <end position="924"/>
    </location>
</feature>
<dbReference type="VEuPathDB" id="CryptoDB:Cvel_13136"/>
<organism evidence="9">
    <name type="scientific">Chromera velia CCMP2878</name>
    <dbReference type="NCBI Taxonomy" id="1169474"/>
    <lineage>
        <taxon>Eukaryota</taxon>
        <taxon>Sar</taxon>
        <taxon>Alveolata</taxon>
        <taxon>Colpodellida</taxon>
        <taxon>Chromeraceae</taxon>
        <taxon>Chromera</taxon>
    </lineage>
</organism>
<dbReference type="GO" id="GO:0003824">
    <property type="term" value="F:catalytic activity"/>
    <property type="evidence" value="ECO:0007669"/>
    <property type="project" value="InterPro"/>
</dbReference>
<comment type="subcellular location">
    <subcellularLocation>
        <location evidence="4">Synapse</location>
    </subcellularLocation>
</comment>
<evidence type="ECO:0000256" key="5">
    <source>
        <dbReference type="PROSITE-ProRule" id="PRU00117"/>
    </source>
</evidence>
<dbReference type="PANTHER" id="PTHR10841:SF17">
    <property type="entry name" value="SYNAPSIN"/>
    <property type="match status" value="1"/>
</dbReference>
<evidence type="ECO:0000256" key="7">
    <source>
        <dbReference type="SAM" id="SignalP"/>
    </source>
</evidence>
<keyword evidence="3" id="KW-0770">Synapse</keyword>
<dbReference type="InterPro" id="IPR004088">
    <property type="entry name" value="KH_dom_type_1"/>
</dbReference>
<feature type="compositionally biased region" description="Low complexity" evidence="6">
    <location>
        <begin position="523"/>
        <end position="542"/>
    </location>
</feature>
<sequence length="1341" mass="144735">MRARFPFLSAACLALFSVLLTPSHALRTARQKKDRNLTEETETGETSLCPPDLSSFAEGAEKDKEAWTRYTSLVQEEEGEAMSADTAQTKGWPLRIGAGGQQPGGSTSVWFLSKKEMTLAMGGIDRETCAKAGNKEAEAELRKEGYRCSSHDDTNVKSASQVIIDGRTPVGGSHHQKAVVFSHKGVLTAFIGGLDVTVARWDTYEHVIKPLCFKVEGVDPEADAAGSKFCGDFTPLCVWANHHCRKAGKETMKECSELEGVCGSTIEMCNLSKQPISIYKAVLKAVHRARNYIIVEDQYGIFVQHLFDALAAALYRGVRVRIYAMNQHSKSADTLIHSKTVLVDDRWLLVGSANINARMLGSVSVLARSPSEVSGQSEEQKTITRVCTVLSVSPISPSVFSDGFWSDFTLVGAEEMLVQALSTVHDAERIPLRILVDTEVCEKNDFKDLIANSEGFFGFPVRVYPETTFRADSASSDSHTRQILTICDRAKSSLKAIRAFAPFVIKRKEKEGFNTFLRWQQQNSSNRNNTNTHTNTGGTNSRLSSLDASEERAGAAASIPDYPLTLPPSPDEGTITDTLSQYPHPASQQGASFPSASNHHLSPVTPSTTNPSHQSPNSLPTLPPGHTSAHGITIGPLVPVSNQRGPGGNGSAPLLGASPGALAELKHMQTIWIPAHNVPRLIGAEGSFIQEFQNRSGAKIKYSNNTNMTGMKNATVTGTVRQVGTCVTLIRNKLDSWAALDNAGPHTHTLWVPDSLVSQVIGRKGTKIQEFQLYSGAAVFIDSPEQAVMGTFAQVCNSLGMTSPAHQRNIAEQLYVIQPPPGAHGMPTPAELSPQMPTLCRRMIVAGTQQAVSTCVGYMIEWIARALRGTAHRISSASAASAPGGGGGRRGHRGGAGGQAPSHQTQQQQQQMTVTMTTHASQIQGGHGGFQGHIGGYPHAHTLTTSPVGTNAAPPPYHDGIAAAGVHGGGWTFGSGPGVQGWGVGAQVQQGGSGMPPPVGPPPHPPNALPGPHQGTTEPSKPVTLLVIQSDAYDWPTIFGERKLSNGRPVKVVQTGWHEVFAQADNYSANPILVTVRRETGGLREGGSSPQRLMIKPDFLLIRNEVRELNDYRSLLYAFMFAGVPSVNSLESIFAFCERPVIQAALNALSRMCVQRGEAPLPLITQQFFPSHKEMMYAQPFPCVVKVGHAHAGLGKMKIRDHHDFADFRSVQAMTNTYCSAEPFVTSDFDLRIQKIGGSVRTFKRVGLSGDWKTNTGSSMMEEIETTEEYKRWVDEASKMFGGLDILTVDALKESASGKEVILEVNGTSSGLHPEYAAEDNAQIRDLVLGRLEELLGRVTD</sequence>
<feature type="domain" description="PLD phosphodiesterase" evidence="8">
    <location>
        <begin position="332"/>
        <end position="359"/>
    </location>
</feature>
<dbReference type="Pfam" id="PF02078">
    <property type="entry name" value="Synapsin"/>
    <property type="match status" value="1"/>
</dbReference>
<gene>
    <name evidence="9" type="ORF">Cvel_13136</name>
</gene>
<dbReference type="InterPro" id="IPR001359">
    <property type="entry name" value="Synapsin"/>
</dbReference>
<feature type="signal peptide" evidence="7">
    <location>
        <begin position="1"/>
        <end position="25"/>
    </location>
</feature>
<dbReference type="SMART" id="SM00322">
    <property type="entry name" value="KH"/>
    <property type="match status" value="2"/>
</dbReference>
<dbReference type="PANTHER" id="PTHR10841">
    <property type="entry name" value="SYNAPSIN"/>
    <property type="match status" value="1"/>
</dbReference>
<keyword evidence="5" id="KW-0694">RNA-binding</keyword>
<feature type="compositionally biased region" description="Polar residues" evidence="6">
    <location>
        <begin position="575"/>
        <end position="620"/>
    </location>
</feature>
<accession>A0A0G4ICT4</accession>
<feature type="compositionally biased region" description="Gly residues" evidence="6">
    <location>
        <begin position="883"/>
        <end position="898"/>
    </location>
</feature>
<protein>
    <recommendedName>
        <fullName evidence="8">PLD phosphodiesterase domain-containing protein</fullName>
    </recommendedName>
</protein>
<evidence type="ECO:0000256" key="1">
    <source>
        <dbReference type="ARBA" id="ARBA00008243"/>
    </source>
</evidence>
<dbReference type="SUPFAM" id="SSF56024">
    <property type="entry name" value="Phospholipase D/nuclease"/>
    <property type="match status" value="1"/>
</dbReference>
<evidence type="ECO:0000256" key="4">
    <source>
        <dbReference type="ARBA" id="ARBA00034103"/>
    </source>
</evidence>
<dbReference type="InterPro" id="IPR025202">
    <property type="entry name" value="PLD-like_dom"/>
</dbReference>
<feature type="compositionally biased region" description="Pro residues" evidence="6">
    <location>
        <begin position="995"/>
        <end position="1009"/>
    </location>
</feature>
<dbReference type="Gene3D" id="3.30.1490.20">
    <property type="entry name" value="ATP-grasp fold, A domain"/>
    <property type="match status" value="1"/>
</dbReference>
<dbReference type="SUPFAM" id="SSF52440">
    <property type="entry name" value="PreATP-grasp domain"/>
    <property type="match status" value="1"/>
</dbReference>
<dbReference type="Pfam" id="PF13091">
    <property type="entry name" value="PLDc_2"/>
    <property type="match status" value="1"/>
</dbReference>
<dbReference type="Gene3D" id="3.30.470.20">
    <property type="entry name" value="ATP-grasp fold, B domain"/>
    <property type="match status" value="1"/>
</dbReference>
<feature type="region of interest" description="Disordered" evidence="6">
    <location>
        <begin position="520"/>
        <end position="655"/>
    </location>
</feature>
<evidence type="ECO:0000256" key="6">
    <source>
        <dbReference type="SAM" id="MobiDB-lite"/>
    </source>
</evidence>
<dbReference type="InterPro" id="IPR020898">
    <property type="entry name" value="Synapsin_ATP-bd_dom"/>
</dbReference>
<dbReference type="InterPro" id="IPR016185">
    <property type="entry name" value="PreATP-grasp_dom_sf"/>
</dbReference>
<dbReference type="Pfam" id="PF02750">
    <property type="entry name" value="Synapsin_C"/>
    <property type="match status" value="1"/>
</dbReference>
<dbReference type="InterPro" id="IPR020897">
    <property type="entry name" value="Synapsin_pre-ATP-grasp_dom"/>
</dbReference>
<dbReference type="PROSITE" id="PS50035">
    <property type="entry name" value="PLD"/>
    <property type="match status" value="1"/>
</dbReference>
<evidence type="ECO:0000313" key="9">
    <source>
        <dbReference type="EMBL" id="CEM54891.1"/>
    </source>
</evidence>
<dbReference type="InterPro" id="IPR004087">
    <property type="entry name" value="KH_dom"/>
</dbReference>
<dbReference type="SMART" id="SM00155">
    <property type="entry name" value="PLDc"/>
    <property type="match status" value="2"/>
</dbReference>
<evidence type="ECO:0000256" key="2">
    <source>
        <dbReference type="ARBA" id="ARBA00022553"/>
    </source>
</evidence>
<keyword evidence="2" id="KW-0597">Phosphoprotein</keyword>
<evidence type="ECO:0000256" key="3">
    <source>
        <dbReference type="ARBA" id="ARBA00023018"/>
    </source>
</evidence>
<dbReference type="EMBL" id="CDMZ01005827">
    <property type="protein sequence ID" value="CEM54891.1"/>
    <property type="molecule type" value="Genomic_DNA"/>
</dbReference>
<feature type="region of interest" description="Disordered" evidence="6">
    <location>
        <begin position="986"/>
        <end position="1019"/>
    </location>
</feature>
<dbReference type="Gene3D" id="3.30.1370.10">
    <property type="entry name" value="K Homology domain, type 1"/>
    <property type="match status" value="2"/>
</dbReference>
<dbReference type="Pfam" id="PF00013">
    <property type="entry name" value="KH_1"/>
    <property type="match status" value="2"/>
</dbReference>
<feature type="region of interest" description="Disordered" evidence="6">
    <location>
        <begin position="877"/>
        <end position="933"/>
    </location>
</feature>
<evidence type="ECO:0000259" key="8">
    <source>
        <dbReference type="PROSITE" id="PS50035"/>
    </source>
</evidence>
<keyword evidence="7" id="KW-0732">Signal</keyword>
<dbReference type="PROSITE" id="PS50084">
    <property type="entry name" value="KH_TYPE_1"/>
    <property type="match status" value="2"/>
</dbReference>
<dbReference type="GO" id="GO:0005524">
    <property type="term" value="F:ATP binding"/>
    <property type="evidence" value="ECO:0007669"/>
    <property type="project" value="InterPro"/>
</dbReference>